<dbReference type="Gene3D" id="3.40.50.620">
    <property type="entry name" value="HUPs"/>
    <property type="match status" value="1"/>
</dbReference>
<evidence type="ECO:0000256" key="3">
    <source>
        <dbReference type="PIRSR" id="PIRSR000089-1"/>
    </source>
</evidence>
<dbReference type="OrthoDB" id="9770286at2"/>
<dbReference type="PANTHER" id="PTHR43153">
    <property type="entry name" value="ELECTRON TRANSFER FLAVOPROTEIN ALPHA"/>
    <property type="match status" value="1"/>
</dbReference>
<feature type="domain" description="Electron transfer flavoprotein alpha/beta-subunit N-terminal" evidence="5">
    <location>
        <begin position="7"/>
        <end position="183"/>
    </location>
</feature>
<dbReference type="GO" id="GO:0050660">
    <property type="term" value="F:flavin adenine dinucleotide binding"/>
    <property type="evidence" value="ECO:0007669"/>
    <property type="project" value="InterPro"/>
</dbReference>
<evidence type="ECO:0000256" key="4">
    <source>
        <dbReference type="SAM" id="MobiDB-lite"/>
    </source>
</evidence>
<evidence type="ECO:0000256" key="1">
    <source>
        <dbReference type="ARBA" id="ARBA00005817"/>
    </source>
</evidence>
<evidence type="ECO:0000313" key="7">
    <source>
        <dbReference type="Proteomes" id="UP000194003"/>
    </source>
</evidence>
<organism evidence="6 7">
    <name type="scientific">Magnetofaba australis IT-1</name>
    <dbReference type="NCBI Taxonomy" id="1434232"/>
    <lineage>
        <taxon>Bacteria</taxon>
        <taxon>Pseudomonadati</taxon>
        <taxon>Pseudomonadota</taxon>
        <taxon>Magnetococcia</taxon>
        <taxon>Magnetococcales</taxon>
        <taxon>Magnetococcaceae</taxon>
        <taxon>Magnetofaba</taxon>
    </lineage>
</organism>
<dbReference type="GO" id="GO:0033539">
    <property type="term" value="P:fatty acid beta-oxidation using acyl-CoA dehydrogenase"/>
    <property type="evidence" value="ECO:0007669"/>
    <property type="project" value="TreeGrafter"/>
</dbReference>
<gene>
    <name evidence="6" type="ORF">MAIT1_03891</name>
</gene>
<accession>A0A1Y2K9N1</accession>
<dbReference type="Gene3D" id="3.40.50.1220">
    <property type="entry name" value="TPP-binding domain"/>
    <property type="match status" value="1"/>
</dbReference>
<protein>
    <submittedName>
        <fullName evidence="6">Putative electron transfer flavoprotein subunit alpha</fullName>
    </submittedName>
</protein>
<comment type="similarity">
    <text evidence="1">Belongs to the ETF alpha-subunit/FixB family.</text>
</comment>
<keyword evidence="7" id="KW-1185">Reference proteome</keyword>
<sequence length="318" mass="33099">MTPPLRTLLVAECRDGAIVPATWRALSMAHAIGASVDLLVLEPQSLADDIRGVARILTPSEAPPATALAQAAYIAHAMDAAEPAYSHLILPATAWGREILPRVAARLGAQPLSEICAVTDAHTFSRPIHAGNAIQTLTTDRWPILLSARPAAFAPFTPPDDAPPPSVATLAPPTEPADDPVRVVDFQPARGERPDLREAAVVACGGQGMASAGDFTLIEQLADALGGAVGATRAAVDSGLAPNDWQVGQTGKIVAPDLYIGVGVSGAIQHIAGIKDARCIVSINNDPGAPLHAVADYRLTMDLREAIPQWLALLAARQ</sequence>
<keyword evidence="2" id="KW-0249">Electron transport</keyword>
<comment type="cofactor">
    <cofactor evidence="3">
        <name>FAD</name>
        <dbReference type="ChEBI" id="CHEBI:57692"/>
    </cofactor>
    <text evidence="3">Binds 1 FAD per dimer.</text>
</comment>
<name>A0A1Y2K9N1_9PROT</name>
<dbReference type="InterPro" id="IPR014729">
    <property type="entry name" value="Rossmann-like_a/b/a_fold"/>
</dbReference>
<evidence type="ECO:0000259" key="5">
    <source>
        <dbReference type="SMART" id="SM00893"/>
    </source>
</evidence>
<comment type="caution">
    <text evidence="6">The sequence shown here is derived from an EMBL/GenBank/DDBJ whole genome shotgun (WGS) entry which is preliminary data.</text>
</comment>
<dbReference type="InterPro" id="IPR029035">
    <property type="entry name" value="DHS-like_NAD/FAD-binding_dom"/>
</dbReference>
<feature type="compositionally biased region" description="Pro residues" evidence="4">
    <location>
        <begin position="156"/>
        <end position="166"/>
    </location>
</feature>
<dbReference type="SUPFAM" id="SSF52467">
    <property type="entry name" value="DHS-like NAD/FAD-binding domain"/>
    <property type="match status" value="1"/>
</dbReference>
<dbReference type="RefSeq" id="WP_085441140.1">
    <property type="nucleotide sequence ID" value="NZ_LVJN01000015.1"/>
</dbReference>
<feature type="binding site" evidence="3">
    <location>
        <begin position="246"/>
        <end position="250"/>
    </location>
    <ligand>
        <name>FAD</name>
        <dbReference type="ChEBI" id="CHEBI:57692"/>
    </ligand>
</feature>
<dbReference type="SUPFAM" id="SSF52402">
    <property type="entry name" value="Adenine nucleotide alpha hydrolases-like"/>
    <property type="match status" value="1"/>
</dbReference>
<dbReference type="GO" id="GO:0009055">
    <property type="term" value="F:electron transfer activity"/>
    <property type="evidence" value="ECO:0007669"/>
    <property type="project" value="InterPro"/>
</dbReference>
<feature type="region of interest" description="Disordered" evidence="4">
    <location>
        <begin position="156"/>
        <end position="180"/>
    </location>
</feature>
<keyword evidence="2" id="KW-0813">Transport</keyword>
<dbReference type="InterPro" id="IPR014731">
    <property type="entry name" value="ETF_asu_C"/>
</dbReference>
<evidence type="ECO:0000256" key="2">
    <source>
        <dbReference type="ARBA" id="ARBA00022982"/>
    </source>
</evidence>
<dbReference type="Proteomes" id="UP000194003">
    <property type="component" value="Unassembled WGS sequence"/>
</dbReference>
<feature type="binding site" evidence="3">
    <location>
        <begin position="232"/>
        <end position="233"/>
    </location>
    <ligand>
        <name>FAD</name>
        <dbReference type="ChEBI" id="CHEBI:57692"/>
    </ligand>
</feature>
<dbReference type="InterPro" id="IPR014730">
    <property type="entry name" value="ETF_a/b_N"/>
</dbReference>
<dbReference type="PIRSF" id="PIRSF000089">
    <property type="entry name" value="Electra_flavoP_a"/>
    <property type="match status" value="1"/>
</dbReference>
<dbReference type="STRING" id="1434232.MAIT1_03891"/>
<dbReference type="PANTHER" id="PTHR43153:SF1">
    <property type="entry name" value="ELECTRON TRANSFER FLAVOPROTEIN SUBUNIT ALPHA, MITOCHONDRIAL"/>
    <property type="match status" value="1"/>
</dbReference>
<keyword evidence="3" id="KW-0274">FAD</keyword>
<dbReference type="InterPro" id="IPR001308">
    <property type="entry name" value="ETF_a/FixB"/>
</dbReference>
<feature type="binding site" evidence="3">
    <location>
        <position position="284"/>
    </location>
    <ligand>
        <name>FAD</name>
        <dbReference type="ChEBI" id="CHEBI:57692"/>
    </ligand>
</feature>
<proteinExistence type="inferred from homology"/>
<evidence type="ECO:0000313" key="6">
    <source>
        <dbReference type="EMBL" id="OSM07186.1"/>
    </source>
</evidence>
<reference evidence="6 7" key="1">
    <citation type="journal article" date="2016" name="BMC Genomics">
        <title>Combined genomic and structural analyses of a cultured magnetotactic bacterium reveals its niche adaptation to a dynamic environment.</title>
        <authorList>
            <person name="Araujo A.C."/>
            <person name="Morillo V."/>
            <person name="Cypriano J."/>
            <person name="Teixeira L.C."/>
            <person name="Leao P."/>
            <person name="Lyra S."/>
            <person name="Almeida L.G."/>
            <person name="Bazylinski D.A."/>
            <person name="Vasconcellos A.T."/>
            <person name="Abreu F."/>
            <person name="Lins U."/>
        </authorList>
    </citation>
    <scope>NUCLEOTIDE SEQUENCE [LARGE SCALE GENOMIC DNA]</scope>
    <source>
        <strain evidence="6 7">IT-1</strain>
    </source>
</reference>
<dbReference type="Pfam" id="PF00766">
    <property type="entry name" value="ETF_alpha"/>
    <property type="match status" value="1"/>
</dbReference>
<dbReference type="SMART" id="SM00893">
    <property type="entry name" value="ETF"/>
    <property type="match status" value="1"/>
</dbReference>
<dbReference type="EMBL" id="LVJN01000015">
    <property type="protein sequence ID" value="OSM07186.1"/>
    <property type="molecule type" value="Genomic_DNA"/>
</dbReference>
<feature type="binding site" evidence="3">
    <location>
        <begin position="263"/>
        <end position="270"/>
    </location>
    <ligand>
        <name>FAD</name>
        <dbReference type="ChEBI" id="CHEBI:57692"/>
    </ligand>
</feature>
<dbReference type="AlphaFoldDB" id="A0A1Y2K9N1"/>
<dbReference type="Pfam" id="PF01012">
    <property type="entry name" value="ETF"/>
    <property type="match status" value="1"/>
</dbReference>
<keyword evidence="3" id="KW-0285">Flavoprotein</keyword>